<dbReference type="PANTHER" id="PTHR43884:SF19">
    <property type="entry name" value="ACYL-COA DEHYDROGENASE FADE4-RELATED"/>
    <property type="match status" value="1"/>
</dbReference>
<organism evidence="10 11">
    <name type="scientific">Kitasatospora viridis</name>
    <dbReference type="NCBI Taxonomy" id="281105"/>
    <lineage>
        <taxon>Bacteria</taxon>
        <taxon>Bacillati</taxon>
        <taxon>Actinomycetota</taxon>
        <taxon>Actinomycetes</taxon>
        <taxon>Kitasatosporales</taxon>
        <taxon>Streptomycetaceae</taxon>
        <taxon>Kitasatospora</taxon>
    </lineage>
</organism>
<evidence type="ECO:0000259" key="8">
    <source>
        <dbReference type="Pfam" id="PF02770"/>
    </source>
</evidence>
<dbReference type="RefSeq" id="WP_145903233.1">
    <property type="nucleotide sequence ID" value="NZ_BAAAMZ010000034.1"/>
</dbReference>
<dbReference type="GO" id="GO:0005886">
    <property type="term" value="C:plasma membrane"/>
    <property type="evidence" value="ECO:0007669"/>
    <property type="project" value="TreeGrafter"/>
</dbReference>
<dbReference type="CDD" id="cd00567">
    <property type="entry name" value="ACAD"/>
    <property type="match status" value="1"/>
</dbReference>
<dbReference type="InterPro" id="IPR009075">
    <property type="entry name" value="AcylCo_DH/oxidase_C"/>
</dbReference>
<name>A0A561UC76_9ACTN</name>
<dbReference type="InterPro" id="IPR037069">
    <property type="entry name" value="AcylCoA_DH/ox_N_sf"/>
</dbReference>
<dbReference type="Gene3D" id="2.40.110.10">
    <property type="entry name" value="Butyryl-CoA Dehydrogenase, subunit A, domain 2"/>
    <property type="match status" value="1"/>
</dbReference>
<evidence type="ECO:0000256" key="5">
    <source>
        <dbReference type="RuleBase" id="RU362125"/>
    </source>
</evidence>
<dbReference type="Pfam" id="PF00441">
    <property type="entry name" value="Acyl-CoA_dh_1"/>
    <property type="match status" value="1"/>
</dbReference>
<dbReference type="InterPro" id="IPR013786">
    <property type="entry name" value="AcylCoA_DH/ox_N"/>
</dbReference>
<dbReference type="InterPro" id="IPR036250">
    <property type="entry name" value="AcylCo_DH-like_C"/>
</dbReference>
<keyword evidence="4 5" id="KW-0274">FAD</keyword>
<keyword evidence="11" id="KW-1185">Reference proteome</keyword>
<dbReference type="EMBL" id="VIWT01000001">
    <property type="protein sequence ID" value="TWF96946.1"/>
    <property type="molecule type" value="Genomic_DNA"/>
</dbReference>
<feature type="domain" description="Acyl-CoA dehydrogenase/oxidase N-terminal" evidence="9">
    <location>
        <begin position="41"/>
        <end position="122"/>
    </location>
</feature>
<dbReference type="Pfam" id="PF02771">
    <property type="entry name" value="Acyl-CoA_dh_N"/>
    <property type="match status" value="1"/>
</dbReference>
<keyword evidence="6" id="KW-0472">Membrane</keyword>
<dbReference type="InterPro" id="IPR009100">
    <property type="entry name" value="AcylCoA_DH/oxidase_NM_dom_sf"/>
</dbReference>
<dbReference type="OrthoDB" id="3666321at2"/>
<dbReference type="Gene3D" id="1.10.540.10">
    <property type="entry name" value="Acyl-CoA dehydrogenase/oxidase, N-terminal domain"/>
    <property type="match status" value="1"/>
</dbReference>
<dbReference type="AlphaFoldDB" id="A0A561UC76"/>
<feature type="domain" description="Acyl-CoA oxidase/dehydrogenase middle" evidence="8">
    <location>
        <begin position="134"/>
        <end position="224"/>
    </location>
</feature>
<gene>
    <name evidence="10" type="ORF">FHX73_11720</name>
</gene>
<dbReference type="InterPro" id="IPR046373">
    <property type="entry name" value="Acyl-CoA_Oxase/DH_mid-dom_sf"/>
</dbReference>
<evidence type="ECO:0000259" key="7">
    <source>
        <dbReference type="Pfam" id="PF00441"/>
    </source>
</evidence>
<evidence type="ECO:0000256" key="2">
    <source>
        <dbReference type="ARBA" id="ARBA00009347"/>
    </source>
</evidence>
<evidence type="ECO:0000313" key="11">
    <source>
        <dbReference type="Proteomes" id="UP000317940"/>
    </source>
</evidence>
<evidence type="ECO:0000313" key="10">
    <source>
        <dbReference type="EMBL" id="TWF96946.1"/>
    </source>
</evidence>
<dbReference type="SUPFAM" id="SSF56645">
    <property type="entry name" value="Acyl-CoA dehydrogenase NM domain-like"/>
    <property type="match status" value="1"/>
</dbReference>
<evidence type="ECO:0000256" key="6">
    <source>
        <dbReference type="SAM" id="Phobius"/>
    </source>
</evidence>
<accession>A0A561UC76</accession>
<dbReference type="Gene3D" id="1.20.140.10">
    <property type="entry name" value="Butyryl-CoA Dehydrogenase, subunit A, domain 3"/>
    <property type="match status" value="1"/>
</dbReference>
<keyword evidence="3 5" id="KW-0285">Flavoprotein</keyword>
<proteinExistence type="inferred from homology"/>
<reference evidence="10 11" key="1">
    <citation type="submission" date="2019-06" db="EMBL/GenBank/DDBJ databases">
        <title>Sequencing the genomes of 1000 actinobacteria strains.</title>
        <authorList>
            <person name="Klenk H.-P."/>
        </authorList>
    </citation>
    <scope>NUCLEOTIDE SEQUENCE [LARGE SCALE GENOMIC DNA]</scope>
    <source>
        <strain evidence="10 11">DSM 44826</strain>
    </source>
</reference>
<dbReference type="SUPFAM" id="SSF47203">
    <property type="entry name" value="Acyl-CoA dehydrogenase C-terminal domain-like"/>
    <property type="match status" value="1"/>
</dbReference>
<dbReference type="InterPro" id="IPR006091">
    <property type="entry name" value="Acyl-CoA_Oxase/DH_mid-dom"/>
</dbReference>
<evidence type="ECO:0000256" key="1">
    <source>
        <dbReference type="ARBA" id="ARBA00001974"/>
    </source>
</evidence>
<keyword evidence="5" id="KW-0560">Oxidoreductase</keyword>
<dbReference type="PANTHER" id="PTHR43884">
    <property type="entry name" value="ACYL-COA DEHYDROGENASE"/>
    <property type="match status" value="1"/>
</dbReference>
<dbReference type="Pfam" id="PF02770">
    <property type="entry name" value="Acyl-CoA_dh_M"/>
    <property type="match status" value="1"/>
</dbReference>
<sequence>MTLRQRAYAAPVLTASADAERVERLLGCPFDPAGGMSLVAALQADETETEPAAGYRAAWAAGLHEYLVPVAEGGRLASFESLLGVLRAMSRRDLAVAVGLGSTFLAATPVWIWGTPEQRQRVAELVLDRRWGTAGISEDAAGSDLLATATRATATADGWTLSGRKWLVGNGARSGFATVLAAAEPSFGLFLLDFDRVGTDGVRRLPKVRTLGLRGHDLSGFELDGYRIPSSARLGRPGRGVEMVSGMLQFTRTLVGGMSLGAADTALRIALRHARERRLYGGTALDLPPVRSLLARGFADLLAAECTQLTAARGLDVARQRMPLWSAVAKYLVPALCQDTVTAAGEVLSARAYLREGVAGGAFQKIARDAAITPVFEGTQLVQLETVHAQLASGARRPGTAPELPAQLLFAFGDPVGPWRPADPRPSLSYGGTDEVVGRLAEAVALLAAEDRELGRLAAQLLVVRETDRALLPPRRTPEAYEWARRHCLLHAAACCLHTWTRRRAALGPLGSDPAWLSVALRRLLERLGRPTAPDHAAEHRLVRLLTELDDDDRAFSLLPVRLAAQYRAGS</sequence>
<dbReference type="GO" id="GO:0050660">
    <property type="term" value="F:flavin adenine dinucleotide binding"/>
    <property type="evidence" value="ECO:0007669"/>
    <property type="project" value="InterPro"/>
</dbReference>
<protein>
    <submittedName>
        <fullName evidence="10">Alkylation response protein AidB-like acyl-CoA dehydrogenase</fullName>
    </submittedName>
</protein>
<evidence type="ECO:0000256" key="3">
    <source>
        <dbReference type="ARBA" id="ARBA00022630"/>
    </source>
</evidence>
<comment type="caution">
    <text evidence="10">The sequence shown here is derived from an EMBL/GenBank/DDBJ whole genome shotgun (WGS) entry which is preliminary data.</text>
</comment>
<keyword evidence="6" id="KW-1133">Transmembrane helix</keyword>
<feature type="transmembrane region" description="Helical" evidence="6">
    <location>
        <begin position="94"/>
        <end position="114"/>
    </location>
</feature>
<dbReference type="GO" id="GO:0003995">
    <property type="term" value="F:acyl-CoA dehydrogenase activity"/>
    <property type="evidence" value="ECO:0007669"/>
    <property type="project" value="TreeGrafter"/>
</dbReference>
<evidence type="ECO:0000256" key="4">
    <source>
        <dbReference type="ARBA" id="ARBA00022827"/>
    </source>
</evidence>
<comment type="cofactor">
    <cofactor evidence="1 5">
        <name>FAD</name>
        <dbReference type="ChEBI" id="CHEBI:57692"/>
    </cofactor>
</comment>
<feature type="domain" description="Acyl-CoA dehydrogenase/oxidase C-terminal" evidence="7">
    <location>
        <begin position="238"/>
        <end position="391"/>
    </location>
</feature>
<keyword evidence="6" id="KW-0812">Transmembrane</keyword>
<dbReference type="Proteomes" id="UP000317940">
    <property type="component" value="Unassembled WGS sequence"/>
</dbReference>
<evidence type="ECO:0000259" key="9">
    <source>
        <dbReference type="Pfam" id="PF02771"/>
    </source>
</evidence>
<comment type="similarity">
    <text evidence="2 5">Belongs to the acyl-CoA dehydrogenase family.</text>
</comment>